<sequence>MKSKSIIFNDNNGGNIKVYITKQNKVKEIPIEEYVTGVVAGEMPAEFSEEALKAQAVAARTFAVAHMEKYGGKKYKSNTGADVSDDTKCQVFVSKNNRFNTWSDKDRNNYWNKITDAVNSTKGEILTYKGKLVTEPYYFATSSGSTESALEIFNDDKGYLKSVDSPGEEKAPKYKTQKQISRGEFINKINSAYNSSKLSVSNLENDVKIESRTEGGSVKNIKLGYITISGTKFRTLMGINSSNFSINFIGNNVRIQCLGYGHDVGMSQWGANAMAKKGKNYRDILYHYYSGVKIQKMSDIL</sequence>
<dbReference type="PANTHER" id="PTHR30032:SF4">
    <property type="entry name" value="AMIDASE ENHANCER"/>
    <property type="match status" value="1"/>
</dbReference>
<evidence type="ECO:0000313" key="2">
    <source>
        <dbReference type="EMBL" id="MBP2032397.1"/>
    </source>
</evidence>
<proteinExistence type="predicted"/>
<dbReference type="InterPro" id="IPR014225">
    <property type="entry name" value="Spore_II_D_firmicutes"/>
</dbReference>
<name>A0ABS4KQU3_9CLOT</name>
<accession>A0ABS4KQU3</accession>
<dbReference type="InterPro" id="IPR013486">
    <property type="entry name" value="SpoIID/LytB"/>
</dbReference>
<dbReference type="PANTHER" id="PTHR30032">
    <property type="entry name" value="N-ACETYLMURAMOYL-L-ALANINE AMIDASE-RELATED"/>
    <property type="match status" value="1"/>
</dbReference>
<comment type="caution">
    <text evidence="2">The sequence shown here is derived from an EMBL/GenBank/DDBJ whole genome shotgun (WGS) entry which is preliminary data.</text>
</comment>
<evidence type="ECO:0000313" key="3">
    <source>
        <dbReference type="Proteomes" id="UP001519307"/>
    </source>
</evidence>
<protein>
    <submittedName>
        <fullName evidence="2">Stage II sporulation protein D</fullName>
    </submittedName>
</protein>
<feature type="domain" description="Sporulation stage II protein D amidase enhancer LytB N-terminal" evidence="1">
    <location>
        <begin position="21"/>
        <end position="128"/>
    </location>
</feature>
<reference evidence="2 3" key="1">
    <citation type="submission" date="2021-03" db="EMBL/GenBank/DDBJ databases">
        <title>Genomic Encyclopedia of Type Strains, Phase IV (KMG-IV): sequencing the most valuable type-strain genomes for metagenomic binning, comparative biology and taxonomic classification.</title>
        <authorList>
            <person name="Goeker M."/>
        </authorList>
    </citation>
    <scope>NUCLEOTIDE SEQUENCE [LARGE SCALE GENOMIC DNA]</scope>
    <source>
        <strain evidence="2 3">DSM 28783</strain>
    </source>
</reference>
<dbReference type="InterPro" id="IPR051922">
    <property type="entry name" value="Bact_Sporulation_Assoc"/>
</dbReference>
<evidence type="ECO:0000259" key="1">
    <source>
        <dbReference type="Pfam" id="PF08486"/>
    </source>
</evidence>
<organism evidence="2 3">
    <name type="scientific">Clostridium algifaecis</name>
    <dbReference type="NCBI Taxonomy" id="1472040"/>
    <lineage>
        <taxon>Bacteria</taxon>
        <taxon>Bacillati</taxon>
        <taxon>Bacillota</taxon>
        <taxon>Clostridia</taxon>
        <taxon>Eubacteriales</taxon>
        <taxon>Clostridiaceae</taxon>
        <taxon>Clostridium</taxon>
    </lineage>
</organism>
<dbReference type="Proteomes" id="UP001519307">
    <property type="component" value="Unassembled WGS sequence"/>
</dbReference>
<gene>
    <name evidence="2" type="ORF">J2Z42_001062</name>
</gene>
<dbReference type="NCBIfam" id="TIGR02669">
    <property type="entry name" value="SpoIID_LytB"/>
    <property type="match status" value="1"/>
</dbReference>
<keyword evidence="3" id="KW-1185">Reference proteome</keyword>
<dbReference type="InterPro" id="IPR013693">
    <property type="entry name" value="SpoIID/LytB_N"/>
</dbReference>
<dbReference type="NCBIfam" id="TIGR02870">
    <property type="entry name" value="spore_II_D"/>
    <property type="match status" value="1"/>
</dbReference>
<dbReference type="EMBL" id="JAGGLM010000004">
    <property type="protein sequence ID" value="MBP2032397.1"/>
    <property type="molecule type" value="Genomic_DNA"/>
</dbReference>
<dbReference type="Pfam" id="PF08486">
    <property type="entry name" value="SpoIID"/>
    <property type="match status" value="1"/>
</dbReference>